<keyword evidence="3" id="KW-1185">Reference proteome</keyword>
<accession>A0A0K8P771</accession>
<dbReference type="RefSeq" id="WP_231638247.1">
    <property type="nucleotide sequence ID" value="NZ_BBYR01000077.1"/>
</dbReference>
<name>A0A0K8P771_PISS1</name>
<sequence length="335" mass="35404">MPADETVRRLSAVPGLDAPQLAAAFLSLADALQAAIAIKGAVGGPFLHVSPGLAALYGRPAGELLGRSDAELLDAPAWVPLQAAEQRAVALGGVQAHRHRIELGGALREIDVARLHLPVAGGAAHDGPLLMLWIDRTEQRRRDQRLQQALRQLEEQAAAPRAAPAGAPALAQARIEELLRRELDLSQREQREFALVSIEIDAPATTPDRPSSPEAARATARVQEALRSLLERHTRAMDAACALGDGCHALLLSGVGLATAHARAEELRRRCATELVPLDGEVLRFTVAMGVASWPHTAGDLEGLLAASAAARALARQRGGNQVALAGIRFERAPA</sequence>
<protein>
    <submittedName>
        <fullName evidence="2">Diguanylate cyclase/phosphodiesterase with PAS/PAC sensor(S)</fullName>
    </submittedName>
</protein>
<feature type="domain" description="GGDEF" evidence="1">
    <location>
        <begin position="191"/>
        <end position="328"/>
    </location>
</feature>
<dbReference type="PROSITE" id="PS50887">
    <property type="entry name" value="GGDEF"/>
    <property type="match status" value="1"/>
</dbReference>
<dbReference type="InterPro" id="IPR035965">
    <property type="entry name" value="PAS-like_dom_sf"/>
</dbReference>
<dbReference type="STRING" id="1547922.ISF6_4925"/>
<dbReference type="Gene3D" id="3.30.70.270">
    <property type="match status" value="1"/>
</dbReference>
<reference evidence="2 3" key="2">
    <citation type="journal article" date="2016" name="Science">
        <title>A bacterium that degrades and assimilates poly(ethylene terephthalate).</title>
        <authorList>
            <person name="Yoshida S."/>
            <person name="Hiraga K."/>
            <person name="Takehana T."/>
            <person name="Taniguchi I."/>
            <person name="Yamaji H."/>
            <person name="Maeda Y."/>
            <person name="Toyohara K."/>
            <person name="Miyamoto K."/>
            <person name="Kimura Y."/>
            <person name="Oda K."/>
        </authorList>
    </citation>
    <scope>NUCLEOTIDE SEQUENCE [LARGE SCALE GENOMIC DNA]</scope>
    <source>
        <strain evidence="3">NBRC 110686 / TISTR 2288 / 201-F6</strain>
    </source>
</reference>
<evidence type="ECO:0000259" key="1">
    <source>
        <dbReference type="PROSITE" id="PS50887"/>
    </source>
</evidence>
<proteinExistence type="predicted"/>
<evidence type="ECO:0000313" key="2">
    <source>
        <dbReference type="EMBL" id="GAP38467.1"/>
    </source>
</evidence>
<comment type="caution">
    <text evidence="2">The sequence shown here is derived from an EMBL/GenBank/DDBJ whole genome shotgun (WGS) entry which is preliminary data.</text>
</comment>
<evidence type="ECO:0000313" key="3">
    <source>
        <dbReference type="Proteomes" id="UP000037660"/>
    </source>
</evidence>
<dbReference type="SUPFAM" id="SSF55785">
    <property type="entry name" value="PYP-like sensor domain (PAS domain)"/>
    <property type="match status" value="1"/>
</dbReference>
<dbReference type="InterPro" id="IPR043128">
    <property type="entry name" value="Rev_trsase/Diguanyl_cyclase"/>
</dbReference>
<reference evidence="3" key="1">
    <citation type="submission" date="2015-07" db="EMBL/GenBank/DDBJ databases">
        <title>Discovery of a poly(ethylene terephthalate assimilation.</title>
        <authorList>
            <person name="Yoshida S."/>
            <person name="Hiraga K."/>
            <person name="Takehana T."/>
            <person name="Taniguchi I."/>
            <person name="Yamaji H."/>
            <person name="Maeda Y."/>
            <person name="Toyohara K."/>
            <person name="Miyamoto K."/>
            <person name="Kimura Y."/>
            <person name="Oda K."/>
        </authorList>
    </citation>
    <scope>NUCLEOTIDE SEQUENCE [LARGE SCALE GENOMIC DNA]</scope>
    <source>
        <strain evidence="3">NBRC 110686 / TISTR 2288 / 201-F6</strain>
    </source>
</reference>
<dbReference type="Gene3D" id="3.30.450.20">
    <property type="entry name" value="PAS domain"/>
    <property type="match status" value="1"/>
</dbReference>
<dbReference type="InterPro" id="IPR000160">
    <property type="entry name" value="GGDEF_dom"/>
</dbReference>
<dbReference type="InterPro" id="IPR029787">
    <property type="entry name" value="Nucleotide_cyclase"/>
</dbReference>
<dbReference type="EMBL" id="BBYR01000077">
    <property type="protein sequence ID" value="GAP38467.1"/>
    <property type="molecule type" value="Genomic_DNA"/>
</dbReference>
<dbReference type="SUPFAM" id="SSF55073">
    <property type="entry name" value="Nucleotide cyclase"/>
    <property type="match status" value="1"/>
</dbReference>
<gene>
    <name evidence="2" type="ORF">ISF6_4925</name>
</gene>
<dbReference type="Proteomes" id="UP000037660">
    <property type="component" value="Unassembled WGS sequence"/>
</dbReference>
<organism evidence="2 3">
    <name type="scientific">Piscinibacter sakaiensis</name>
    <name type="common">Ideonella sakaiensis</name>
    <dbReference type="NCBI Taxonomy" id="1547922"/>
    <lineage>
        <taxon>Bacteria</taxon>
        <taxon>Pseudomonadati</taxon>
        <taxon>Pseudomonadota</taxon>
        <taxon>Betaproteobacteria</taxon>
        <taxon>Burkholderiales</taxon>
        <taxon>Sphaerotilaceae</taxon>
        <taxon>Piscinibacter</taxon>
    </lineage>
</organism>
<dbReference type="AlphaFoldDB" id="A0A0K8P771"/>